<dbReference type="Proteomes" id="UP000266861">
    <property type="component" value="Unassembled WGS sequence"/>
</dbReference>
<name>A0A397JA29_9GLOM</name>
<protein>
    <submittedName>
        <fullName evidence="1">Uncharacterized protein</fullName>
    </submittedName>
</protein>
<comment type="caution">
    <text evidence="1">The sequence shown here is derived from an EMBL/GenBank/DDBJ whole genome shotgun (WGS) entry which is preliminary data.</text>
</comment>
<dbReference type="EMBL" id="PQFF01000079">
    <property type="protein sequence ID" value="RHZ84357.1"/>
    <property type="molecule type" value="Genomic_DNA"/>
</dbReference>
<gene>
    <name evidence="1" type="ORF">Glove_83g13</name>
</gene>
<proteinExistence type="predicted"/>
<accession>A0A397JA29</accession>
<sequence length="163" mass="19486">MLIWLQGAPDPIELRNRLKFDDFRERLMLYINDIVKEDVSYLFPNGDYLTDEMLDAEYRAPKTNLEKKIHPSILPIPDSRSPDFDKEFCFDVLKIAKRTLFHRCTKSCKKYRHGQTSGCRFDFPCELVEEPGKIYPELRIIVLQRRNTYINNQPLYNRKLPRK</sequence>
<keyword evidence="2" id="KW-1185">Reference proteome</keyword>
<dbReference type="AlphaFoldDB" id="A0A397JA29"/>
<evidence type="ECO:0000313" key="2">
    <source>
        <dbReference type="Proteomes" id="UP000266861"/>
    </source>
</evidence>
<reference evidence="1 2" key="1">
    <citation type="submission" date="2018-08" db="EMBL/GenBank/DDBJ databases">
        <title>Genome and evolution of the arbuscular mycorrhizal fungus Diversispora epigaea (formerly Glomus versiforme) and its bacterial endosymbionts.</title>
        <authorList>
            <person name="Sun X."/>
            <person name="Fei Z."/>
            <person name="Harrison M."/>
        </authorList>
    </citation>
    <scope>NUCLEOTIDE SEQUENCE [LARGE SCALE GENOMIC DNA]</scope>
    <source>
        <strain evidence="1 2">IT104</strain>
    </source>
</reference>
<evidence type="ECO:0000313" key="1">
    <source>
        <dbReference type="EMBL" id="RHZ84357.1"/>
    </source>
</evidence>
<organism evidence="1 2">
    <name type="scientific">Diversispora epigaea</name>
    <dbReference type="NCBI Taxonomy" id="1348612"/>
    <lineage>
        <taxon>Eukaryota</taxon>
        <taxon>Fungi</taxon>
        <taxon>Fungi incertae sedis</taxon>
        <taxon>Mucoromycota</taxon>
        <taxon>Glomeromycotina</taxon>
        <taxon>Glomeromycetes</taxon>
        <taxon>Diversisporales</taxon>
        <taxon>Diversisporaceae</taxon>
        <taxon>Diversispora</taxon>
    </lineage>
</organism>
<dbReference type="OrthoDB" id="3267861at2759"/>